<dbReference type="Gene3D" id="1.10.10.10">
    <property type="entry name" value="Winged helix-like DNA-binding domain superfamily/Winged helix DNA-binding domain"/>
    <property type="match status" value="1"/>
</dbReference>
<dbReference type="PANTHER" id="PTHR30126">
    <property type="entry name" value="HTH-TYPE TRANSCRIPTIONAL REGULATOR"/>
    <property type="match status" value="1"/>
</dbReference>
<dbReference type="SUPFAM" id="SSF53850">
    <property type="entry name" value="Periplasmic binding protein-like II"/>
    <property type="match status" value="1"/>
</dbReference>
<comment type="similarity">
    <text evidence="1">Belongs to the LysR transcriptional regulatory family.</text>
</comment>
<dbReference type="Pfam" id="PF00126">
    <property type="entry name" value="HTH_1"/>
    <property type="match status" value="1"/>
</dbReference>
<name>A0A1X7A486_9RHOB</name>
<dbReference type="CDD" id="cd05466">
    <property type="entry name" value="PBP2_LTTR_substrate"/>
    <property type="match status" value="1"/>
</dbReference>
<feature type="domain" description="HTH lysR-type" evidence="5">
    <location>
        <begin position="13"/>
        <end position="70"/>
    </location>
</feature>
<dbReference type="Proteomes" id="UP000193061">
    <property type="component" value="Unassembled WGS sequence"/>
</dbReference>
<dbReference type="PROSITE" id="PS50931">
    <property type="entry name" value="HTH_LYSR"/>
    <property type="match status" value="1"/>
</dbReference>
<dbReference type="OrthoDB" id="7506954at2"/>
<dbReference type="InterPro" id="IPR000847">
    <property type="entry name" value="LysR_HTH_N"/>
</dbReference>
<evidence type="ECO:0000256" key="2">
    <source>
        <dbReference type="ARBA" id="ARBA00023015"/>
    </source>
</evidence>
<evidence type="ECO:0000313" key="7">
    <source>
        <dbReference type="Proteomes" id="UP000193061"/>
    </source>
</evidence>
<sequence>MSKSALIRRLSDVDIRLVRIFMTVTEYGGFAASELELNIGRSTISRHVSDLETRIGLKLCHRGPSGFSLTPEGELVLAAASRLLNSIEGFQSEIDNIHAELTGTLRIGIFDQSSTNPNANVHRALKSFDELAKEVTLEIALAPPSNLESRVIDGSLDLAIVPIHQQSSQLQYLPLYEEHMALYCGTGHPLYNMDPETPLADLMLSNHKYAGYAFNSPNMMAGQRLGIRRAARVQEEEALLLLIQSGAYLGFLATHVAEPFLLDGRLKSVSAAKTGYTSTFAVATRKKPIPDRKTLEFVECLKLAHDYKA</sequence>
<dbReference type="InterPro" id="IPR005119">
    <property type="entry name" value="LysR_subst-bd"/>
</dbReference>
<evidence type="ECO:0000259" key="5">
    <source>
        <dbReference type="PROSITE" id="PS50931"/>
    </source>
</evidence>
<proteinExistence type="inferred from homology"/>
<dbReference type="RefSeq" id="WP_159454105.1">
    <property type="nucleotide sequence ID" value="NZ_FWFX01000016.1"/>
</dbReference>
<dbReference type="AlphaFoldDB" id="A0A1X7A486"/>
<dbReference type="InterPro" id="IPR036390">
    <property type="entry name" value="WH_DNA-bd_sf"/>
</dbReference>
<dbReference type="SUPFAM" id="SSF46785">
    <property type="entry name" value="Winged helix' DNA-binding domain"/>
    <property type="match status" value="1"/>
</dbReference>
<dbReference type="Pfam" id="PF03466">
    <property type="entry name" value="LysR_substrate"/>
    <property type="match status" value="1"/>
</dbReference>
<dbReference type="InterPro" id="IPR036388">
    <property type="entry name" value="WH-like_DNA-bd_sf"/>
</dbReference>
<dbReference type="EMBL" id="FWFX01000016">
    <property type="protein sequence ID" value="SLN70249.1"/>
    <property type="molecule type" value="Genomic_DNA"/>
</dbReference>
<reference evidence="6 7" key="1">
    <citation type="submission" date="2017-03" db="EMBL/GenBank/DDBJ databases">
        <authorList>
            <person name="Afonso C.L."/>
            <person name="Miller P.J."/>
            <person name="Scott M.A."/>
            <person name="Spackman E."/>
            <person name="Goraichik I."/>
            <person name="Dimitrov K.M."/>
            <person name="Suarez D.L."/>
            <person name="Swayne D.E."/>
        </authorList>
    </citation>
    <scope>NUCLEOTIDE SEQUENCE [LARGE SCALE GENOMIC DNA]</scope>
    <source>
        <strain evidence="6 7">CECT 7450</strain>
    </source>
</reference>
<evidence type="ECO:0000256" key="3">
    <source>
        <dbReference type="ARBA" id="ARBA00023125"/>
    </source>
</evidence>
<evidence type="ECO:0000313" key="6">
    <source>
        <dbReference type="EMBL" id="SLN70249.1"/>
    </source>
</evidence>
<dbReference type="Gene3D" id="3.40.190.10">
    <property type="entry name" value="Periplasmic binding protein-like II"/>
    <property type="match status" value="2"/>
</dbReference>
<evidence type="ECO:0000256" key="4">
    <source>
        <dbReference type="ARBA" id="ARBA00023163"/>
    </source>
</evidence>
<dbReference type="PANTHER" id="PTHR30126:SF98">
    <property type="entry name" value="HTH-TYPE TRANSCRIPTIONAL ACTIVATOR BAUR"/>
    <property type="match status" value="1"/>
</dbReference>
<protein>
    <submittedName>
        <fullName evidence="6">HTH-type transcriptional regulator CysL</fullName>
    </submittedName>
</protein>
<dbReference type="GO" id="GO:0000976">
    <property type="term" value="F:transcription cis-regulatory region binding"/>
    <property type="evidence" value="ECO:0007669"/>
    <property type="project" value="TreeGrafter"/>
</dbReference>
<keyword evidence="2" id="KW-0805">Transcription regulation</keyword>
<organism evidence="6 7">
    <name type="scientific">Roseovarius albus</name>
    <dbReference type="NCBI Taxonomy" id="1247867"/>
    <lineage>
        <taxon>Bacteria</taxon>
        <taxon>Pseudomonadati</taxon>
        <taxon>Pseudomonadota</taxon>
        <taxon>Alphaproteobacteria</taxon>
        <taxon>Rhodobacterales</taxon>
        <taxon>Roseobacteraceae</taxon>
        <taxon>Roseovarius</taxon>
    </lineage>
</organism>
<keyword evidence="3" id="KW-0238">DNA-binding</keyword>
<keyword evidence="7" id="KW-1185">Reference proteome</keyword>
<evidence type="ECO:0000256" key="1">
    <source>
        <dbReference type="ARBA" id="ARBA00009437"/>
    </source>
</evidence>
<keyword evidence="4" id="KW-0804">Transcription</keyword>
<dbReference type="GO" id="GO:0003700">
    <property type="term" value="F:DNA-binding transcription factor activity"/>
    <property type="evidence" value="ECO:0007669"/>
    <property type="project" value="InterPro"/>
</dbReference>
<accession>A0A1X7A486</accession>
<gene>
    <name evidence="6" type="primary">cysL_2</name>
    <name evidence="6" type="ORF">ROA7450_03831</name>
</gene>